<name>A0A9P8T439_9ASCO</name>
<gene>
    <name evidence="1" type="ORF">OGATHE_003470</name>
</gene>
<sequence length="88" mass="9742">MIIRGNRSSVLVAPIRFTSLDLIESIDPSTGDDARYALSAEDDVLHPILFKNRSSLRTAIPFTVNRITDVLDNCEGGTYNKITFPSQT</sequence>
<protein>
    <submittedName>
        <fullName evidence="1">Uncharacterized protein</fullName>
    </submittedName>
</protein>
<dbReference type="AlphaFoldDB" id="A0A9P8T439"/>
<keyword evidence="2" id="KW-1185">Reference proteome</keyword>
<dbReference type="Proteomes" id="UP000788993">
    <property type="component" value="Unassembled WGS sequence"/>
</dbReference>
<evidence type="ECO:0000313" key="2">
    <source>
        <dbReference type="Proteomes" id="UP000788993"/>
    </source>
</evidence>
<dbReference type="OrthoDB" id="10302948at2759"/>
<dbReference type="EMBL" id="JAEUBD010001178">
    <property type="protein sequence ID" value="KAH3664655.1"/>
    <property type="molecule type" value="Genomic_DNA"/>
</dbReference>
<proteinExistence type="predicted"/>
<reference evidence="1" key="1">
    <citation type="journal article" date="2021" name="Open Biol.">
        <title>Shared evolutionary footprints suggest mitochondrial oxidative damage underlies multiple complex I losses in fungi.</title>
        <authorList>
            <person name="Schikora-Tamarit M.A."/>
            <person name="Marcet-Houben M."/>
            <person name="Nosek J."/>
            <person name="Gabaldon T."/>
        </authorList>
    </citation>
    <scope>NUCLEOTIDE SEQUENCE</scope>
    <source>
        <strain evidence="1">NCAIM Y.01608</strain>
    </source>
</reference>
<comment type="caution">
    <text evidence="1">The sequence shown here is derived from an EMBL/GenBank/DDBJ whole genome shotgun (WGS) entry which is preliminary data.</text>
</comment>
<accession>A0A9P8T439</accession>
<reference evidence="1" key="2">
    <citation type="submission" date="2021-01" db="EMBL/GenBank/DDBJ databases">
        <authorList>
            <person name="Schikora-Tamarit M.A."/>
        </authorList>
    </citation>
    <scope>NUCLEOTIDE SEQUENCE</scope>
    <source>
        <strain evidence="1">NCAIM Y.01608</strain>
    </source>
</reference>
<evidence type="ECO:0000313" key="1">
    <source>
        <dbReference type="EMBL" id="KAH3664655.1"/>
    </source>
</evidence>
<organism evidence="1 2">
    <name type="scientific">Ogataea polymorpha</name>
    <dbReference type="NCBI Taxonomy" id="460523"/>
    <lineage>
        <taxon>Eukaryota</taxon>
        <taxon>Fungi</taxon>
        <taxon>Dikarya</taxon>
        <taxon>Ascomycota</taxon>
        <taxon>Saccharomycotina</taxon>
        <taxon>Pichiomycetes</taxon>
        <taxon>Pichiales</taxon>
        <taxon>Pichiaceae</taxon>
        <taxon>Ogataea</taxon>
    </lineage>
</organism>